<dbReference type="Gene3D" id="1.20.80.10">
    <property type="match status" value="1"/>
</dbReference>
<gene>
    <name evidence="1" type="ORF">PLXY2_LOCUS1615</name>
</gene>
<dbReference type="Proteomes" id="UP000653454">
    <property type="component" value="Unassembled WGS sequence"/>
</dbReference>
<reference evidence="1" key="1">
    <citation type="submission" date="2020-11" db="EMBL/GenBank/DDBJ databases">
        <authorList>
            <person name="Whiteford S."/>
        </authorList>
    </citation>
    <scope>NUCLEOTIDE SEQUENCE</scope>
</reference>
<dbReference type="EMBL" id="CAJHNJ030000004">
    <property type="protein sequence ID" value="CAG9095800.1"/>
    <property type="molecule type" value="Genomic_DNA"/>
</dbReference>
<dbReference type="InterPro" id="IPR035984">
    <property type="entry name" value="Acyl-CoA-binding_sf"/>
</dbReference>
<dbReference type="AlphaFoldDB" id="A0A8S4DDV9"/>
<dbReference type="InterPro" id="IPR014352">
    <property type="entry name" value="FERM/acyl-CoA-bd_prot_sf"/>
</dbReference>
<accession>A0A8S4DDV9</accession>
<sequence>MSLDEQFKSVSDTVKNWSKKPSNDENLALYSLLRVLKLYKARTHP</sequence>
<protein>
    <submittedName>
        <fullName evidence="1">(diamondback moth) hypothetical protein</fullName>
    </submittedName>
</protein>
<proteinExistence type="predicted"/>
<comment type="caution">
    <text evidence="1">The sequence shown here is derived from an EMBL/GenBank/DDBJ whole genome shotgun (WGS) entry which is preliminary data.</text>
</comment>
<dbReference type="GO" id="GO:0000062">
    <property type="term" value="F:fatty-acyl-CoA binding"/>
    <property type="evidence" value="ECO:0007669"/>
    <property type="project" value="InterPro"/>
</dbReference>
<evidence type="ECO:0000313" key="1">
    <source>
        <dbReference type="EMBL" id="CAG9095800.1"/>
    </source>
</evidence>
<dbReference type="SUPFAM" id="SSF47027">
    <property type="entry name" value="Acyl-CoA binding protein"/>
    <property type="match status" value="1"/>
</dbReference>
<organism evidence="1 2">
    <name type="scientific">Plutella xylostella</name>
    <name type="common">Diamondback moth</name>
    <name type="synonym">Plutella maculipennis</name>
    <dbReference type="NCBI Taxonomy" id="51655"/>
    <lineage>
        <taxon>Eukaryota</taxon>
        <taxon>Metazoa</taxon>
        <taxon>Ecdysozoa</taxon>
        <taxon>Arthropoda</taxon>
        <taxon>Hexapoda</taxon>
        <taxon>Insecta</taxon>
        <taxon>Pterygota</taxon>
        <taxon>Neoptera</taxon>
        <taxon>Endopterygota</taxon>
        <taxon>Lepidoptera</taxon>
        <taxon>Glossata</taxon>
        <taxon>Ditrysia</taxon>
        <taxon>Yponomeutoidea</taxon>
        <taxon>Plutellidae</taxon>
        <taxon>Plutella</taxon>
    </lineage>
</organism>
<keyword evidence="2" id="KW-1185">Reference proteome</keyword>
<evidence type="ECO:0000313" key="2">
    <source>
        <dbReference type="Proteomes" id="UP000653454"/>
    </source>
</evidence>
<name>A0A8S4DDV9_PLUXY</name>